<protein>
    <submittedName>
        <fullName evidence="6">DNA-binding NarL/FixJ family response regulator</fullName>
    </submittedName>
</protein>
<keyword evidence="4" id="KW-0472">Membrane</keyword>
<dbReference type="EMBL" id="JACHHZ010000001">
    <property type="protein sequence ID" value="MBB6091210.1"/>
    <property type="molecule type" value="Genomic_DNA"/>
</dbReference>
<keyword evidence="2 6" id="KW-0238">DNA-binding</keyword>
<dbReference type="InterPro" id="IPR000792">
    <property type="entry name" value="Tscrpt_reg_LuxR_C"/>
</dbReference>
<name>A0A841HFS8_9GAMM</name>
<evidence type="ECO:0000256" key="3">
    <source>
        <dbReference type="ARBA" id="ARBA00023163"/>
    </source>
</evidence>
<dbReference type="Proteomes" id="UP000588068">
    <property type="component" value="Unassembled WGS sequence"/>
</dbReference>
<keyword evidence="1" id="KW-0805">Transcription regulation</keyword>
<dbReference type="Gene3D" id="1.10.10.10">
    <property type="entry name" value="Winged helix-like DNA-binding domain superfamily/Winged helix DNA-binding domain"/>
    <property type="match status" value="1"/>
</dbReference>
<organism evidence="6 7">
    <name type="scientific">Povalibacter uvarum</name>
    <dbReference type="NCBI Taxonomy" id="732238"/>
    <lineage>
        <taxon>Bacteria</taxon>
        <taxon>Pseudomonadati</taxon>
        <taxon>Pseudomonadota</taxon>
        <taxon>Gammaproteobacteria</taxon>
        <taxon>Steroidobacterales</taxon>
        <taxon>Steroidobacteraceae</taxon>
        <taxon>Povalibacter</taxon>
    </lineage>
</organism>
<evidence type="ECO:0000256" key="4">
    <source>
        <dbReference type="SAM" id="Phobius"/>
    </source>
</evidence>
<evidence type="ECO:0000256" key="1">
    <source>
        <dbReference type="ARBA" id="ARBA00023015"/>
    </source>
</evidence>
<feature type="transmembrane region" description="Helical" evidence="4">
    <location>
        <begin position="69"/>
        <end position="90"/>
    </location>
</feature>
<evidence type="ECO:0000313" key="7">
    <source>
        <dbReference type="Proteomes" id="UP000588068"/>
    </source>
</evidence>
<feature type="transmembrane region" description="Helical" evidence="4">
    <location>
        <begin position="169"/>
        <end position="194"/>
    </location>
</feature>
<evidence type="ECO:0000256" key="2">
    <source>
        <dbReference type="ARBA" id="ARBA00023125"/>
    </source>
</evidence>
<dbReference type="PRINTS" id="PR00038">
    <property type="entry name" value="HTHLUXR"/>
</dbReference>
<evidence type="ECO:0000259" key="5">
    <source>
        <dbReference type="PROSITE" id="PS50043"/>
    </source>
</evidence>
<dbReference type="InterPro" id="IPR016032">
    <property type="entry name" value="Sig_transdc_resp-reg_C-effctor"/>
</dbReference>
<evidence type="ECO:0000313" key="6">
    <source>
        <dbReference type="EMBL" id="MBB6091210.1"/>
    </source>
</evidence>
<dbReference type="AlphaFoldDB" id="A0A841HFS8"/>
<dbReference type="GO" id="GO:0006355">
    <property type="term" value="P:regulation of DNA-templated transcription"/>
    <property type="evidence" value="ECO:0007669"/>
    <property type="project" value="InterPro"/>
</dbReference>
<dbReference type="InterPro" id="IPR036388">
    <property type="entry name" value="WH-like_DNA-bd_sf"/>
</dbReference>
<dbReference type="SUPFAM" id="SSF46894">
    <property type="entry name" value="C-terminal effector domain of the bipartite response regulators"/>
    <property type="match status" value="1"/>
</dbReference>
<dbReference type="SMART" id="SM00421">
    <property type="entry name" value="HTH_LUXR"/>
    <property type="match status" value="1"/>
</dbReference>
<dbReference type="GO" id="GO:0003677">
    <property type="term" value="F:DNA binding"/>
    <property type="evidence" value="ECO:0007669"/>
    <property type="project" value="UniProtKB-KW"/>
</dbReference>
<dbReference type="PANTHER" id="PTHR44688">
    <property type="entry name" value="DNA-BINDING TRANSCRIPTIONAL ACTIVATOR DEVR_DOSR"/>
    <property type="match status" value="1"/>
</dbReference>
<comment type="caution">
    <text evidence="6">The sequence shown here is derived from an EMBL/GenBank/DDBJ whole genome shotgun (WGS) entry which is preliminary data.</text>
</comment>
<keyword evidence="3" id="KW-0804">Transcription</keyword>
<dbReference type="PANTHER" id="PTHR44688:SF16">
    <property type="entry name" value="DNA-BINDING TRANSCRIPTIONAL ACTIVATOR DEVR_DOSR"/>
    <property type="match status" value="1"/>
</dbReference>
<dbReference type="Pfam" id="PF00196">
    <property type="entry name" value="GerE"/>
    <property type="match status" value="1"/>
</dbReference>
<feature type="transmembrane region" description="Helical" evidence="4">
    <location>
        <begin position="142"/>
        <end position="162"/>
    </location>
</feature>
<gene>
    <name evidence="6" type="ORF">HNQ60_000056</name>
</gene>
<keyword evidence="7" id="KW-1185">Reference proteome</keyword>
<keyword evidence="4" id="KW-0812">Transmembrane</keyword>
<dbReference type="CDD" id="cd06170">
    <property type="entry name" value="LuxR_C_like"/>
    <property type="match status" value="1"/>
</dbReference>
<dbReference type="PROSITE" id="PS50043">
    <property type="entry name" value="HTH_LUXR_2"/>
    <property type="match status" value="1"/>
</dbReference>
<feature type="transmembrane region" description="Helical" evidence="4">
    <location>
        <begin position="206"/>
        <end position="226"/>
    </location>
</feature>
<reference evidence="6 7" key="1">
    <citation type="submission" date="2020-08" db="EMBL/GenBank/DDBJ databases">
        <title>Genomic Encyclopedia of Type Strains, Phase IV (KMG-IV): sequencing the most valuable type-strain genomes for metagenomic binning, comparative biology and taxonomic classification.</title>
        <authorList>
            <person name="Goeker M."/>
        </authorList>
    </citation>
    <scope>NUCLEOTIDE SEQUENCE [LARGE SCALE GENOMIC DNA]</scope>
    <source>
        <strain evidence="6 7">DSM 26723</strain>
    </source>
</reference>
<proteinExistence type="predicted"/>
<sequence>MNHLWIAYDALLVTIGAINVLLLFLARGHKPFLVPLAGFYAAFALSLFVAMSRRYVVFNVEGTHSQFVFWAYGIGTLLSYLVLVFIVPTYHQLLGWSRQRLTRLLAAALSVAALLGISPWSVEFAPDGQSYLLKWGHYAAGFVYFSVFTYVMYMAVHAAMSVSDARDRLFARVLLAFGAVGYVESSLSLIAEIANRVEGLGAEGEYFLFSSVPYAIFSAFLAAYMLPLVSPRGDAPAESDRTKVEALGLSEREREVLELLLKGSSNKAIANELHISEATVKTHLNKIFRKANVRSRFELARSVVGGGGGPPG</sequence>
<feature type="domain" description="HTH luxR-type" evidence="5">
    <location>
        <begin position="242"/>
        <end position="307"/>
    </location>
</feature>
<feature type="transmembrane region" description="Helical" evidence="4">
    <location>
        <begin position="32"/>
        <end position="49"/>
    </location>
</feature>
<dbReference type="RefSeq" id="WP_184329023.1">
    <property type="nucleotide sequence ID" value="NZ_JACHHZ010000001.1"/>
</dbReference>
<accession>A0A841HFS8</accession>
<feature type="transmembrane region" description="Helical" evidence="4">
    <location>
        <begin position="6"/>
        <end position="25"/>
    </location>
</feature>
<keyword evidence="4" id="KW-1133">Transmembrane helix</keyword>
<feature type="transmembrane region" description="Helical" evidence="4">
    <location>
        <begin position="102"/>
        <end position="122"/>
    </location>
</feature>